<dbReference type="AlphaFoldDB" id="A0ABD5ZBJ9"/>
<evidence type="ECO:0000313" key="1">
    <source>
        <dbReference type="EMBL" id="MFC7202642.1"/>
    </source>
</evidence>
<organism evidence="1 2">
    <name type="scientific">Haloferax namakaokahaiae</name>
    <dbReference type="NCBI Taxonomy" id="1748331"/>
    <lineage>
        <taxon>Archaea</taxon>
        <taxon>Methanobacteriati</taxon>
        <taxon>Methanobacteriota</taxon>
        <taxon>Stenosarchaea group</taxon>
        <taxon>Halobacteria</taxon>
        <taxon>Halobacteriales</taxon>
        <taxon>Haloferacaceae</taxon>
        <taxon>Haloferax</taxon>
    </lineage>
</organism>
<protein>
    <submittedName>
        <fullName evidence="1">Uncharacterized protein</fullName>
    </submittedName>
</protein>
<dbReference type="EMBL" id="JBHTAA010000001">
    <property type="protein sequence ID" value="MFC7202642.1"/>
    <property type="molecule type" value="Genomic_DNA"/>
</dbReference>
<evidence type="ECO:0000313" key="2">
    <source>
        <dbReference type="Proteomes" id="UP001596481"/>
    </source>
</evidence>
<sequence>MDKIRYDAGDIVPEEVTPASTSRVFMQFAVPVEIYYGFGRVVHIYPTERIEDPTEIFAVDDTPVELLVTDDVQLYTTPPDELQ</sequence>
<keyword evidence="2" id="KW-1185">Reference proteome</keyword>
<accession>A0ABD5ZBJ9</accession>
<gene>
    <name evidence="1" type="ORF">ACFQJC_03890</name>
</gene>
<dbReference type="RefSeq" id="WP_390221937.1">
    <property type="nucleotide sequence ID" value="NZ_JBHTAA010000001.1"/>
</dbReference>
<proteinExistence type="predicted"/>
<reference evidence="1 2" key="1">
    <citation type="journal article" date="2019" name="Int. J. Syst. Evol. Microbiol.">
        <title>The Global Catalogue of Microorganisms (GCM) 10K type strain sequencing project: providing services to taxonomists for standard genome sequencing and annotation.</title>
        <authorList>
            <consortium name="The Broad Institute Genomics Platform"/>
            <consortium name="The Broad Institute Genome Sequencing Center for Infectious Disease"/>
            <person name="Wu L."/>
            <person name="Ma J."/>
        </authorList>
    </citation>
    <scope>NUCLEOTIDE SEQUENCE [LARGE SCALE GENOMIC DNA]</scope>
    <source>
        <strain evidence="1 2">DSM 29988</strain>
    </source>
</reference>
<name>A0ABD5ZBJ9_9EURY</name>
<dbReference type="Proteomes" id="UP001596481">
    <property type="component" value="Unassembled WGS sequence"/>
</dbReference>
<comment type="caution">
    <text evidence="1">The sequence shown here is derived from an EMBL/GenBank/DDBJ whole genome shotgun (WGS) entry which is preliminary data.</text>
</comment>